<proteinExistence type="predicted"/>
<dbReference type="EMBL" id="ONZP01001308">
    <property type="protein sequence ID" value="SPJ93378.1"/>
    <property type="molecule type" value="Genomic_DNA"/>
</dbReference>
<sequence length="46" mass="5341">MMLLGTLLSTHNKFSIPEEFGRIQEPFSEHMYRPRSTGDDITSQQN</sequence>
<protein>
    <submittedName>
        <fullName evidence="2">Uncharacterized protein</fullName>
    </submittedName>
</protein>
<keyword evidence="3" id="KW-1185">Reference proteome</keyword>
<dbReference type="Proteomes" id="UP001187734">
    <property type="component" value="Unassembled WGS sequence"/>
</dbReference>
<dbReference type="AlphaFoldDB" id="A0AAE8SQR3"/>
<reference evidence="2" key="1">
    <citation type="submission" date="2018-03" db="EMBL/GenBank/DDBJ databases">
        <authorList>
            <person name="Guldener U."/>
        </authorList>
    </citation>
    <scope>NUCLEOTIDE SEQUENCE</scope>
</reference>
<evidence type="ECO:0000256" key="1">
    <source>
        <dbReference type="SAM" id="MobiDB-lite"/>
    </source>
</evidence>
<organism evidence="2 3">
    <name type="scientific">Fusarium torulosum</name>
    <dbReference type="NCBI Taxonomy" id="33205"/>
    <lineage>
        <taxon>Eukaryota</taxon>
        <taxon>Fungi</taxon>
        <taxon>Dikarya</taxon>
        <taxon>Ascomycota</taxon>
        <taxon>Pezizomycotina</taxon>
        <taxon>Sordariomycetes</taxon>
        <taxon>Hypocreomycetidae</taxon>
        <taxon>Hypocreales</taxon>
        <taxon>Nectriaceae</taxon>
        <taxon>Fusarium</taxon>
    </lineage>
</organism>
<evidence type="ECO:0000313" key="2">
    <source>
        <dbReference type="EMBL" id="SPJ93378.1"/>
    </source>
</evidence>
<comment type="caution">
    <text evidence="2">The sequence shown here is derived from an EMBL/GenBank/DDBJ whole genome shotgun (WGS) entry which is preliminary data.</text>
</comment>
<name>A0AAE8SQR3_9HYPO</name>
<accession>A0AAE8SQR3</accession>
<feature type="region of interest" description="Disordered" evidence="1">
    <location>
        <begin position="25"/>
        <end position="46"/>
    </location>
</feature>
<evidence type="ECO:0000313" key="3">
    <source>
        <dbReference type="Proteomes" id="UP001187734"/>
    </source>
</evidence>
<gene>
    <name evidence="2" type="ORF">FTOL_13984</name>
</gene>
<feature type="compositionally biased region" description="Basic and acidic residues" evidence="1">
    <location>
        <begin position="25"/>
        <end position="38"/>
    </location>
</feature>